<comment type="caution">
    <text evidence="1">The sequence shown here is derived from an EMBL/GenBank/DDBJ whole genome shotgun (WGS) entry which is preliminary data.</text>
</comment>
<organism evidence="1 2">
    <name type="scientific">Scopulibacillus daqui</name>
    <dbReference type="NCBI Taxonomy" id="1469162"/>
    <lineage>
        <taxon>Bacteria</taxon>
        <taxon>Bacillati</taxon>
        <taxon>Bacillota</taxon>
        <taxon>Bacilli</taxon>
        <taxon>Bacillales</taxon>
        <taxon>Sporolactobacillaceae</taxon>
        <taxon>Scopulibacillus</taxon>
    </lineage>
</organism>
<evidence type="ECO:0000313" key="1">
    <source>
        <dbReference type="EMBL" id="MBM7646393.1"/>
    </source>
</evidence>
<gene>
    <name evidence="1" type="ORF">JOD45_002621</name>
</gene>
<proteinExistence type="predicted"/>
<protein>
    <submittedName>
        <fullName evidence="1">Uncharacterized protein</fullName>
    </submittedName>
</protein>
<reference evidence="1 2" key="1">
    <citation type="submission" date="2021-01" db="EMBL/GenBank/DDBJ databases">
        <title>Genomic Encyclopedia of Type Strains, Phase IV (KMG-IV): sequencing the most valuable type-strain genomes for metagenomic binning, comparative biology and taxonomic classification.</title>
        <authorList>
            <person name="Goeker M."/>
        </authorList>
    </citation>
    <scope>NUCLEOTIDE SEQUENCE [LARGE SCALE GENOMIC DNA]</scope>
    <source>
        <strain evidence="1 2">DSM 28236</strain>
    </source>
</reference>
<evidence type="ECO:0000313" key="2">
    <source>
        <dbReference type="Proteomes" id="UP000808914"/>
    </source>
</evidence>
<sequence>MLSHKQIIHFLSKSSFVGSYLQFWAISLLVARASVQKSRLANNKRLKKLHKKQMECIYYRNHDRHFESYNAYGPDKAKHLNRNSDQV</sequence>
<dbReference type="EMBL" id="JAFBER010000020">
    <property type="protein sequence ID" value="MBM7646393.1"/>
    <property type="molecule type" value="Genomic_DNA"/>
</dbReference>
<name>A0ABS2Q272_9BACL</name>
<dbReference type="Proteomes" id="UP000808914">
    <property type="component" value="Unassembled WGS sequence"/>
</dbReference>
<accession>A0ABS2Q272</accession>
<keyword evidence="2" id="KW-1185">Reference proteome</keyword>